<protein>
    <submittedName>
        <fullName evidence="1">Uncharacterized protein</fullName>
    </submittedName>
</protein>
<name>X1VSR6_9ZZZZ</name>
<reference evidence="1" key="1">
    <citation type="journal article" date="2014" name="Front. Microbiol.">
        <title>High frequency of phylogenetically diverse reductive dehalogenase-homologous genes in deep subseafloor sedimentary metagenomes.</title>
        <authorList>
            <person name="Kawai M."/>
            <person name="Futagami T."/>
            <person name="Toyoda A."/>
            <person name="Takaki Y."/>
            <person name="Nishi S."/>
            <person name="Hori S."/>
            <person name="Arai W."/>
            <person name="Tsubouchi T."/>
            <person name="Morono Y."/>
            <person name="Uchiyama I."/>
            <person name="Ito T."/>
            <person name="Fujiyama A."/>
            <person name="Inagaki F."/>
            <person name="Takami H."/>
        </authorList>
    </citation>
    <scope>NUCLEOTIDE SEQUENCE</scope>
    <source>
        <strain evidence="1">Expedition CK06-06</strain>
    </source>
</reference>
<organism evidence="1">
    <name type="scientific">marine sediment metagenome</name>
    <dbReference type="NCBI Taxonomy" id="412755"/>
    <lineage>
        <taxon>unclassified sequences</taxon>
        <taxon>metagenomes</taxon>
        <taxon>ecological metagenomes</taxon>
    </lineage>
</organism>
<comment type="caution">
    <text evidence="1">The sequence shown here is derived from an EMBL/GenBank/DDBJ whole genome shotgun (WGS) entry which is preliminary data.</text>
</comment>
<dbReference type="EMBL" id="BARW01035942">
    <property type="protein sequence ID" value="GAJ23837.1"/>
    <property type="molecule type" value="Genomic_DNA"/>
</dbReference>
<accession>X1VSR6</accession>
<gene>
    <name evidence="1" type="ORF">S12H4_55940</name>
</gene>
<sequence length="48" mass="5804">MHVFHPKIEVLQLVRSITLIKEYLKLIDEVYKDVSEIKEYLIEKGVRF</sequence>
<evidence type="ECO:0000313" key="1">
    <source>
        <dbReference type="EMBL" id="GAJ23837.1"/>
    </source>
</evidence>
<proteinExistence type="predicted"/>
<dbReference type="AlphaFoldDB" id="X1VSR6"/>